<keyword evidence="4" id="KW-0676">Redox-active center</keyword>
<dbReference type="CDD" id="cd02947">
    <property type="entry name" value="TRX_family"/>
    <property type="match status" value="1"/>
</dbReference>
<dbReference type="PROSITE" id="PS00194">
    <property type="entry name" value="THIOREDOXIN_1"/>
    <property type="match status" value="1"/>
</dbReference>
<dbReference type="EMBL" id="CP014136">
    <property type="protein sequence ID" value="ATA18274.1"/>
    <property type="molecule type" value="Genomic_DNA"/>
</dbReference>
<protein>
    <submittedName>
        <fullName evidence="6">TrxA</fullName>
    </submittedName>
</protein>
<evidence type="ECO:0000313" key="6">
    <source>
        <dbReference type="EMBL" id="ATA18274.1"/>
    </source>
</evidence>
<dbReference type="InterPro" id="IPR013766">
    <property type="entry name" value="Thioredoxin_domain"/>
</dbReference>
<accession>A0A250AWI6</accession>
<dbReference type="RefSeq" id="WP_095844869.1">
    <property type="nucleotide sequence ID" value="NZ_CP014136.1"/>
</dbReference>
<evidence type="ECO:0000256" key="4">
    <source>
        <dbReference type="ARBA" id="ARBA00023284"/>
    </source>
</evidence>
<evidence type="ECO:0000256" key="2">
    <source>
        <dbReference type="ARBA" id="ARBA00022982"/>
    </source>
</evidence>
<dbReference type="KEGG" id="gqu:AWC35_02295"/>
<dbReference type="PRINTS" id="PR00421">
    <property type="entry name" value="THIOREDOXIN"/>
</dbReference>
<dbReference type="PROSITE" id="PS51352">
    <property type="entry name" value="THIOREDOXIN_2"/>
    <property type="match status" value="1"/>
</dbReference>
<evidence type="ECO:0000259" key="5">
    <source>
        <dbReference type="PROSITE" id="PS51352"/>
    </source>
</evidence>
<evidence type="ECO:0000256" key="3">
    <source>
        <dbReference type="ARBA" id="ARBA00023157"/>
    </source>
</evidence>
<organism evidence="6 7">
    <name type="scientific">Gibbsiella quercinecans</name>
    <dbReference type="NCBI Taxonomy" id="929813"/>
    <lineage>
        <taxon>Bacteria</taxon>
        <taxon>Pseudomonadati</taxon>
        <taxon>Pseudomonadota</taxon>
        <taxon>Gammaproteobacteria</taxon>
        <taxon>Enterobacterales</taxon>
        <taxon>Yersiniaceae</taxon>
        <taxon>Gibbsiella</taxon>
    </lineage>
</organism>
<dbReference type="SUPFAM" id="SSF52833">
    <property type="entry name" value="Thioredoxin-like"/>
    <property type="match status" value="1"/>
</dbReference>
<evidence type="ECO:0000313" key="7">
    <source>
        <dbReference type="Proteomes" id="UP000217182"/>
    </source>
</evidence>
<gene>
    <name evidence="6" type="ORF">AWC35_02295</name>
</gene>
<dbReference type="InterPro" id="IPR036249">
    <property type="entry name" value="Thioredoxin-like_sf"/>
</dbReference>
<dbReference type="GO" id="GO:0045454">
    <property type="term" value="P:cell redox homeostasis"/>
    <property type="evidence" value="ECO:0007669"/>
    <property type="project" value="TreeGrafter"/>
</dbReference>
<reference evidence="6 7" key="1">
    <citation type="submission" date="2016-01" db="EMBL/GenBank/DDBJ databases">
        <authorList>
            <person name="Oliw E.H."/>
        </authorList>
    </citation>
    <scope>NUCLEOTIDE SEQUENCE [LARGE SCALE GENOMIC DNA]</scope>
    <source>
        <strain evidence="6 7">FRB97</strain>
    </source>
</reference>
<keyword evidence="2" id="KW-0249">Electron transport</keyword>
<dbReference type="GO" id="GO:0015035">
    <property type="term" value="F:protein-disulfide reductase activity"/>
    <property type="evidence" value="ECO:0007669"/>
    <property type="project" value="TreeGrafter"/>
</dbReference>
<name>A0A250AWI6_9GAMM</name>
<dbReference type="PANTHER" id="PTHR45663">
    <property type="entry name" value="GEO12009P1"/>
    <property type="match status" value="1"/>
</dbReference>
<evidence type="ECO:0000256" key="1">
    <source>
        <dbReference type="ARBA" id="ARBA00022448"/>
    </source>
</evidence>
<feature type="domain" description="Thioredoxin" evidence="5">
    <location>
        <begin position="1"/>
        <end position="109"/>
    </location>
</feature>
<dbReference type="OrthoDB" id="7003705at2"/>
<dbReference type="AlphaFoldDB" id="A0A250AWI6"/>
<proteinExistence type="predicted"/>
<keyword evidence="1" id="KW-0813">Transport</keyword>
<dbReference type="GO" id="GO:0005829">
    <property type="term" value="C:cytosol"/>
    <property type="evidence" value="ECO:0007669"/>
    <property type="project" value="TreeGrafter"/>
</dbReference>
<dbReference type="Pfam" id="PF00085">
    <property type="entry name" value="Thioredoxin"/>
    <property type="match status" value="1"/>
</dbReference>
<keyword evidence="7" id="KW-1185">Reference proteome</keyword>
<keyword evidence="3" id="KW-1015">Disulfide bond</keyword>
<sequence>MLNKPNELTDASLDSFLADAKLPVLVDLWAPWCVPCRTMSPIIDKLAKNSASKLLVAKIDVEKYPAVMARFGVRGIPTLLLFKGEAQPERQVGALSQGQLNAWLAGHQVDVSAQPTVAHTEALAWASFYGDEGLHDFIAQRAIGHAAAGDISVGLGSFWIDGKGSTSASMVHQADSQIFERITGLPIAVGRLLDICGYLTAEQMAALFAALRAGKDYRLVPLRFMHWWLSEGSAPWASYLRDPQLVQLLARWQALCADRLAGRETAPSAWEEVGEQAALLLQGYQRPDRQLEQLFATLLQLLSPVPVTSEGDKWSHIAINIHWAQFQHLEILSGWSDEDRATPGKRMGWFNEKERQSPEGKLSQDEIAALRAEWAAENAEFLAKENAFHQSIPQLFLPVKVRMQQELNRLLAEAPEF</sequence>
<dbReference type="Proteomes" id="UP000217182">
    <property type="component" value="Chromosome"/>
</dbReference>
<dbReference type="InterPro" id="IPR017937">
    <property type="entry name" value="Thioredoxin_CS"/>
</dbReference>
<dbReference type="PANTHER" id="PTHR45663:SF11">
    <property type="entry name" value="GEO12009P1"/>
    <property type="match status" value="1"/>
</dbReference>
<dbReference type="Gene3D" id="3.40.30.10">
    <property type="entry name" value="Glutaredoxin"/>
    <property type="match status" value="1"/>
</dbReference>